<accession>B9M639</accession>
<evidence type="ECO:0000259" key="8">
    <source>
        <dbReference type="PROSITE" id="PS51332"/>
    </source>
</evidence>
<dbReference type="eggNOG" id="COG1032">
    <property type="taxonomic scope" value="Bacteria"/>
</dbReference>
<dbReference type="InterPro" id="IPR051198">
    <property type="entry name" value="BchE-like"/>
</dbReference>
<gene>
    <name evidence="10" type="ordered locus">Geob_1662</name>
</gene>
<keyword evidence="3" id="KW-0808">Transferase</keyword>
<dbReference type="InterPro" id="IPR034466">
    <property type="entry name" value="Methyltransferase_Class_B"/>
</dbReference>
<dbReference type="EMBL" id="CP001390">
    <property type="protein sequence ID" value="ACM20020.1"/>
    <property type="molecule type" value="Genomic_DNA"/>
</dbReference>
<dbReference type="Proteomes" id="UP000007721">
    <property type="component" value="Chromosome"/>
</dbReference>
<evidence type="ECO:0000256" key="4">
    <source>
        <dbReference type="ARBA" id="ARBA00022691"/>
    </source>
</evidence>
<keyword evidence="11" id="KW-1185">Reference proteome</keyword>
<dbReference type="PANTHER" id="PTHR43409:SF7">
    <property type="entry name" value="BLL1977 PROTEIN"/>
    <property type="match status" value="1"/>
</dbReference>
<dbReference type="SFLD" id="SFLDS00029">
    <property type="entry name" value="Radical_SAM"/>
    <property type="match status" value="1"/>
</dbReference>
<dbReference type="PROSITE" id="PS51918">
    <property type="entry name" value="RADICAL_SAM"/>
    <property type="match status" value="1"/>
</dbReference>
<evidence type="ECO:0000313" key="11">
    <source>
        <dbReference type="Proteomes" id="UP000007721"/>
    </source>
</evidence>
<keyword evidence="7" id="KW-0411">Iron-sulfur</keyword>
<dbReference type="CDD" id="cd01335">
    <property type="entry name" value="Radical_SAM"/>
    <property type="match status" value="1"/>
</dbReference>
<keyword evidence="5" id="KW-0479">Metal-binding</keyword>
<dbReference type="GO" id="GO:0046872">
    <property type="term" value="F:metal ion binding"/>
    <property type="evidence" value="ECO:0007669"/>
    <property type="project" value="UniProtKB-KW"/>
</dbReference>
<dbReference type="SUPFAM" id="SSF52242">
    <property type="entry name" value="Cobalamin (vitamin B12)-binding domain"/>
    <property type="match status" value="1"/>
</dbReference>
<organism evidence="10 11">
    <name type="scientific">Geotalea daltonii (strain DSM 22248 / JCM 15807 / FRC-32)</name>
    <name type="common">Geobacter daltonii</name>
    <dbReference type="NCBI Taxonomy" id="316067"/>
    <lineage>
        <taxon>Bacteria</taxon>
        <taxon>Pseudomonadati</taxon>
        <taxon>Thermodesulfobacteriota</taxon>
        <taxon>Desulfuromonadia</taxon>
        <taxon>Geobacterales</taxon>
        <taxon>Geobacteraceae</taxon>
        <taxon>Geotalea</taxon>
    </lineage>
</organism>
<reference evidence="10 11" key="1">
    <citation type="submission" date="2009-01" db="EMBL/GenBank/DDBJ databases">
        <title>Complete sequence of Geobacter sp. FRC-32.</title>
        <authorList>
            <consortium name="US DOE Joint Genome Institute"/>
            <person name="Lucas S."/>
            <person name="Copeland A."/>
            <person name="Lapidus A."/>
            <person name="Glavina del Rio T."/>
            <person name="Dalin E."/>
            <person name="Tice H."/>
            <person name="Bruce D."/>
            <person name="Goodwin L."/>
            <person name="Pitluck S."/>
            <person name="Saunders E."/>
            <person name="Brettin T."/>
            <person name="Detter J.C."/>
            <person name="Han C."/>
            <person name="Larimer F."/>
            <person name="Land M."/>
            <person name="Hauser L."/>
            <person name="Kyrpides N."/>
            <person name="Ovchinnikova G."/>
            <person name="Kostka J."/>
            <person name="Richardson P."/>
        </authorList>
    </citation>
    <scope>NUCLEOTIDE SEQUENCE [LARGE SCALE GENOMIC DNA]</scope>
    <source>
        <strain evidence="11">DSM 22248 / JCM 15807 / FRC-32</strain>
    </source>
</reference>
<feature type="domain" description="B12-binding" evidence="8">
    <location>
        <begin position="26"/>
        <end position="158"/>
    </location>
</feature>
<dbReference type="InterPro" id="IPR006158">
    <property type="entry name" value="Cobalamin-bd"/>
</dbReference>
<dbReference type="KEGG" id="geo:Geob_1662"/>
<dbReference type="Pfam" id="PF04055">
    <property type="entry name" value="Radical_SAM"/>
    <property type="match status" value="1"/>
</dbReference>
<dbReference type="InterPro" id="IPR007197">
    <property type="entry name" value="rSAM"/>
</dbReference>
<proteinExistence type="predicted"/>
<dbReference type="InterPro" id="IPR006638">
    <property type="entry name" value="Elp3/MiaA/NifB-like_rSAM"/>
</dbReference>
<dbReference type="SUPFAM" id="SSF102114">
    <property type="entry name" value="Radical SAM enzymes"/>
    <property type="match status" value="1"/>
</dbReference>
<dbReference type="RefSeq" id="WP_012646749.1">
    <property type="nucleotide sequence ID" value="NC_011979.1"/>
</dbReference>
<keyword evidence="2" id="KW-0489">Methyltransferase</keyword>
<sequence>MKILLINPAFYDNKEFSNRFDDYIDWIKGGNLYVAPFEPPIGLAFLTAYLKERGHEVTLLDMQGLLMDSDKLAAQIAAAGPDIVGITAMTPTVPEALHAARISKKIAPIAKVVLGGVHPTLDPAGVLADPHVDFVIRGEGEEAFAALAEALANGSSPYDIDGISYCQDGEVVIKDKARAIADLNTLPMPDYEAFPVERYIEHNRYLRSVRGISMIVSRGCPFQCTFCAVHQTMGRNWRIKSPQRVVDELVALKEHHQLEGVWFKDSIFNLNREWIKEFCRLMIEQKVEIAWQALTRIDLIDEEELQLMKRAGLTQLDLGIETGSPKNLVRLKKGITVEKINERVRLAKQYVKVFGFFMIGIPGEDETDVQQTFNLAKDLDLDRWTWSIYSPLPGSTLYEELIAEGKIEPYRLDYHQVHFTEAYAGICAIPPARLKELYQEINGYFYGRAA</sequence>
<evidence type="ECO:0000256" key="2">
    <source>
        <dbReference type="ARBA" id="ARBA00022603"/>
    </source>
</evidence>
<evidence type="ECO:0000256" key="3">
    <source>
        <dbReference type="ARBA" id="ARBA00022679"/>
    </source>
</evidence>
<dbReference type="AlphaFoldDB" id="B9M639"/>
<feature type="domain" description="Radical SAM core" evidence="9">
    <location>
        <begin position="204"/>
        <end position="424"/>
    </location>
</feature>
<evidence type="ECO:0000259" key="9">
    <source>
        <dbReference type="PROSITE" id="PS51918"/>
    </source>
</evidence>
<evidence type="ECO:0000256" key="7">
    <source>
        <dbReference type="ARBA" id="ARBA00023014"/>
    </source>
</evidence>
<dbReference type="InterPro" id="IPR058240">
    <property type="entry name" value="rSAM_sf"/>
</dbReference>
<dbReference type="CDD" id="cd02068">
    <property type="entry name" value="radical_SAM_B12_BD"/>
    <property type="match status" value="1"/>
</dbReference>
<dbReference type="GO" id="GO:0003824">
    <property type="term" value="F:catalytic activity"/>
    <property type="evidence" value="ECO:0007669"/>
    <property type="project" value="InterPro"/>
</dbReference>
<dbReference type="SFLD" id="SFLDG01082">
    <property type="entry name" value="B12-binding_domain_containing"/>
    <property type="match status" value="1"/>
</dbReference>
<name>B9M639_GEODF</name>
<evidence type="ECO:0000256" key="5">
    <source>
        <dbReference type="ARBA" id="ARBA00022723"/>
    </source>
</evidence>
<dbReference type="InterPro" id="IPR023404">
    <property type="entry name" value="rSAM_horseshoe"/>
</dbReference>
<dbReference type="STRING" id="316067.Geob_1662"/>
<dbReference type="OrthoDB" id="9762608at2"/>
<dbReference type="SFLD" id="SFLDG01123">
    <property type="entry name" value="methyltransferase_(Class_B)"/>
    <property type="match status" value="1"/>
</dbReference>
<keyword evidence="4" id="KW-0949">S-adenosyl-L-methionine</keyword>
<evidence type="ECO:0000256" key="6">
    <source>
        <dbReference type="ARBA" id="ARBA00023004"/>
    </source>
</evidence>
<dbReference type="Gene3D" id="3.40.50.280">
    <property type="entry name" value="Cobalamin-binding domain"/>
    <property type="match status" value="1"/>
</dbReference>
<evidence type="ECO:0000256" key="1">
    <source>
        <dbReference type="ARBA" id="ARBA00001966"/>
    </source>
</evidence>
<dbReference type="Pfam" id="PF02310">
    <property type="entry name" value="B12-binding"/>
    <property type="match status" value="1"/>
</dbReference>
<protein>
    <submittedName>
        <fullName evidence="10">Radical SAM domain iron-sulfur cluster-binding oxidoreductase with cobamide-binding-like domain</fullName>
    </submittedName>
</protein>
<comment type="cofactor">
    <cofactor evidence="1">
        <name>[4Fe-4S] cluster</name>
        <dbReference type="ChEBI" id="CHEBI:49883"/>
    </cofactor>
</comment>
<evidence type="ECO:0000313" key="10">
    <source>
        <dbReference type="EMBL" id="ACM20020.1"/>
    </source>
</evidence>
<keyword evidence="6" id="KW-0408">Iron</keyword>
<dbReference type="GO" id="GO:0031419">
    <property type="term" value="F:cobalamin binding"/>
    <property type="evidence" value="ECO:0007669"/>
    <property type="project" value="InterPro"/>
</dbReference>
<dbReference type="PANTHER" id="PTHR43409">
    <property type="entry name" value="ANAEROBIC MAGNESIUM-PROTOPORPHYRIN IX MONOMETHYL ESTER CYCLASE-RELATED"/>
    <property type="match status" value="1"/>
</dbReference>
<dbReference type="GO" id="GO:0051539">
    <property type="term" value="F:4 iron, 4 sulfur cluster binding"/>
    <property type="evidence" value="ECO:0007669"/>
    <property type="project" value="UniProtKB-KW"/>
</dbReference>
<dbReference type="SMART" id="SM00729">
    <property type="entry name" value="Elp3"/>
    <property type="match status" value="1"/>
</dbReference>
<dbReference type="Gene3D" id="3.80.30.20">
    <property type="entry name" value="tm_1862 like domain"/>
    <property type="match status" value="1"/>
</dbReference>
<dbReference type="InterPro" id="IPR036724">
    <property type="entry name" value="Cobalamin-bd_sf"/>
</dbReference>
<dbReference type="HOGENOM" id="CLU_021572_4_3_7"/>
<dbReference type="PROSITE" id="PS51332">
    <property type="entry name" value="B12_BINDING"/>
    <property type="match status" value="1"/>
</dbReference>